<gene>
    <name evidence="3" type="ORF">GCM10009754_79270</name>
</gene>
<keyword evidence="2" id="KW-1133">Transmembrane helix</keyword>
<keyword evidence="2" id="KW-0472">Membrane</keyword>
<organism evidence="3 4">
    <name type="scientific">Amycolatopsis minnesotensis</name>
    <dbReference type="NCBI Taxonomy" id="337894"/>
    <lineage>
        <taxon>Bacteria</taxon>
        <taxon>Bacillati</taxon>
        <taxon>Actinomycetota</taxon>
        <taxon>Actinomycetes</taxon>
        <taxon>Pseudonocardiales</taxon>
        <taxon>Pseudonocardiaceae</taxon>
        <taxon>Amycolatopsis</taxon>
    </lineage>
</organism>
<name>A0ABP5DZN2_9PSEU</name>
<comment type="caution">
    <text evidence="3">The sequence shown here is derived from an EMBL/GenBank/DDBJ whole genome shotgun (WGS) entry which is preliminary data.</text>
</comment>
<feature type="region of interest" description="Disordered" evidence="1">
    <location>
        <begin position="1"/>
        <end position="24"/>
    </location>
</feature>
<accession>A0ABP5DZN2</accession>
<keyword evidence="4" id="KW-1185">Reference proteome</keyword>
<proteinExistence type="predicted"/>
<keyword evidence="2" id="KW-0812">Transmembrane</keyword>
<reference evidence="4" key="1">
    <citation type="journal article" date="2019" name="Int. J. Syst. Evol. Microbiol.">
        <title>The Global Catalogue of Microorganisms (GCM) 10K type strain sequencing project: providing services to taxonomists for standard genome sequencing and annotation.</title>
        <authorList>
            <consortium name="The Broad Institute Genomics Platform"/>
            <consortium name="The Broad Institute Genome Sequencing Center for Infectious Disease"/>
            <person name="Wu L."/>
            <person name="Ma J."/>
        </authorList>
    </citation>
    <scope>NUCLEOTIDE SEQUENCE [LARGE SCALE GENOMIC DNA]</scope>
    <source>
        <strain evidence="4">JCM 14545</strain>
    </source>
</reference>
<evidence type="ECO:0000256" key="2">
    <source>
        <dbReference type="SAM" id="Phobius"/>
    </source>
</evidence>
<sequence>MREKVSTSERQATSPGSGEPTRPRRGARFVRAACGFAALSAGLWVSLQFAVIAAELPIPESVPPWDRLRDAQRPLATALLYGVLAVGGFRSIMRWRPWSWWLAGALPLPVWGAGAVLGWF</sequence>
<evidence type="ECO:0000256" key="1">
    <source>
        <dbReference type="SAM" id="MobiDB-lite"/>
    </source>
</evidence>
<feature type="transmembrane region" description="Helical" evidence="2">
    <location>
        <begin position="100"/>
        <end position="119"/>
    </location>
</feature>
<dbReference type="Proteomes" id="UP001501116">
    <property type="component" value="Unassembled WGS sequence"/>
</dbReference>
<protein>
    <submittedName>
        <fullName evidence="3">Uncharacterized protein</fullName>
    </submittedName>
</protein>
<dbReference type="EMBL" id="BAAANN010000051">
    <property type="protein sequence ID" value="GAA1989183.1"/>
    <property type="molecule type" value="Genomic_DNA"/>
</dbReference>
<evidence type="ECO:0000313" key="3">
    <source>
        <dbReference type="EMBL" id="GAA1989183.1"/>
    </source>
</evidence>
<evidence type="ECO:0000313" key="4">
    <source>
        <dbReference type="Proteomes" id="UP001501116"/>
    </source>
</evidence>
<feature type="transmembrane region" description="Helical" evidence="2">
    <location>
        <begin position="32"/>
        <end position="54"/>
    </location>
</feature>
<dbReference type="RefSeq" id="WP_344430686.1">
    <property type="nucleotide sequence ID" value="NZ_BAAANN010000051.1"/>
</dbReference>
<feature type="transmembrane region" description="Helical" evidence="2">
    <location>
        <begin position="74"/>
        <end position="93"/>
    </location>
</feature>